<evidence type="ECO:0000313" key="2">
    <source>
        <dbReference type="EMBL" id="CAB4138000.1"/>
    </source>
</evidence>
<feature type="compositionally biased region" description="Basic and acidic residues" evidence="1">
    <location>
        <begin position="192"/>
        <end position="202"/>
    </location>
</feature>
<sequence length="237" mass="25754">MAFLKHIGKHSGRNVAILYRQVPNEDHMCLVVYPEVLPAPWHDAIMKVIESDIGQQADELANALHRNLLPDGRPILETLHIEKMIKKVRTADVTVTPTSTAKIRLDELNVMLNEMKQGEAAIKRLAESDASRGMVAPDVKRSAEAAYKATQQPGYQAPSSDGALDDRTLAANMLTQAQRMESEAKGLLAEAARMKKDAERMHPGVVTSESSPATSTSTTAPKRGRPSKAKVAADAAQ</sequence>
<name>A0A6J5LZ20_9CAUD</name>
<feature type="region of interest" description="Disordered" evidence="1">
    <location>
        <begin position="144"/>
        <end position="163"/>
    </location>
</feature>
<dbReference type="EMBL" id="LR796341">
    <property type="protein sequence ID" value="CAB4138000.1"/>
    <property type="molecule type" value="Genomic_DNA"/>
</dbReference>
<gene>
    <name evidence="2" type="ORF">UFOVP328_193</name>
</gene>
<protein>
    <submittedName>
        <fullName evidence="2">Uncharacterized protein</fullName>
    </submittedName>
</protein>
<accession>A0A6J5LZ20</accession>
<evidence type="ECO:0000256" key="1">
    <source>
        <dbReference type="SAM" id="MobiDB-lite"/>
    </source>
</evidence>
<organism evidence="2">
    <name type="scientific">uncultured Caudovirales phage</name>
    <dbReference type="NCBI Taxonomy" id="2100421"/>
    <lineage>
        <taxon>Viruses</taxon>
        <taxon>Duplodnaviria</taxon>
        <taxon>Heunggongvirae</taxon>
        <taxon>Uroviricota</taxon>
        <taxon>Caudoviricetes</taxon>
        <taxon>Peduoviridae</taxon>
        <taxon>Maltschvirus</taxon>
        <taxon>Maltschvirus maltsch</taxon>
    </lineage>
</organism>
<feature type="compositionally biased region" description="Low complexity" evidence="1">
    <location>
        <begin position="207"/>
        <end position="221"/>
    </location>
</feature>
<proteinExistence type="predicted"/>
<feature type="compositionally biased region" description="Polar residues" evidence="1">
    <location>
        <begin position="149"/>
        <end position="159"/>
    </location>
</feature>
<reference evidence="2" key="1">
    <citation type="submission" date="2020-04" db="EMBL/GenBank/DDBJ databases">
        <authorList>
            <person name="Chiriac C."/>
            <person name="Salcher M."/>
            <person name="Ghai R."/>
            <person name="Kavagutti S V."/>
        </authorList>
    </citation>
    <scope>NUCLEOTIDE SEQUENCE</scope>
</reference>
<feature type="region of interest" description="Disordered" evidence="1">
    <location>
        <begin position="181"/>
        <end position="237"/>
    </location>
</feature>